<name>A0A9Q0MC68_BLOTA</name>
<proteinExistence type="predicted"/>
<feature type="transmembrane region" description="Helical" evidence="2">
    <location>
        <begin position="31"/>
        <end position="57"/>
    </location>
</feature>
<dbReference type="Proteomes" id="UP001142055">
    <property type="component" value="Chromosome 1"/>
</dbReference>
<keyword evidence="2" id="KW-0472">Membrane</keyword>
<reference evidence="3" key="1">
    <citation type="submission" date="2022-12" db="EMBL/GenBank/DDBJ databases">
        <title>Genome assemblies of Blomia tropicalis.</title>
        <authorList>
            <person name="Cui Y."/>
        </authorList>
    </citation>
    <scope>NUCLEOTIDE SEQUENCE</scope>
    <source>
        <tissue evidence="3">Adult mites</tissue>
    </source>
</reference>
<evidence type="ECO:0000313" key="3">
    <source>
        <dbReference type="EMBL" id="KAJ6223215.1"/>
    </source>
</evidence>
<feature type="transmembrane region" description="Helical" evidence="2">
    <location>
        <begin position="499"/>
        <end position="519"/>
    </location>
</feature>
<accession>A0A9Q0MC68</accession>
<dbReference type="AlphaFoldDB" id="A0A9Q0MC68"/>
<protein>
    <recommendedName>
        <fullName evidence="5">G-protein coupled receptors family 1 profile domain-containing protein</fullName>
    </recommendedName>
</protein>
<sequence length="728" mass="83077">MEMVETQTNLTNKSTTETESITIPPTYRSEWYSIIVVQLTLGLMLNTTILCSVLIHIRQVRDSSAMLQRVHYHHRTAYRHTPVIDLILILLCLIAIIRLLSRTAIQLLWIHGNYVHSDTVCYLQGFINTFLHYMYLWTIALFVQDRYIAHYKQHDYLSKCSHFVLYVTLISVAFLTSMHICAPIYGFSGYRFLSDELTCSIDWLSRYSCSYYTYSILFVSGPAYIPVVYWTIRLTYRLMSGLLIKCYRTDLETGNQTSAADILRYDGATTNNPITNASNSSSIKNDNNNETRTWLATIATKPSHLFMPCCRNKKFNQCSTKSSRTQSQTETMEHNCYEMQATFTTATTTNVNQLATKPKQKCRFKNIINKTSKYGGSGGQRSSSSTSSNDKIREVSDPILGTSSISSTYRFSSSISHLTKSYVLTRSTELRSVTISAWLFILSYTPKMVQNGIKACLEPAHLTSEQLELFESEFNGSHIPTPPPSPPPQTEVQIVQSFYVTYLDETTVTILIPFILLLFHSKLRFTLLLLLATILSVCRGPFRQTAKFRNIINDDEPKTTEKSNRTPTKTTNTVKKDKNIKRIPFKPVPLTACHNYNRNIPKINNNKKNMSPIKVPNSEPNQQKTEAATATAAEKNQIYSQPLIIYWNEQARGPVPVSSTSHNAQTMCRHGNCSIHTPINQVNFMQSSLYFLVDHNPNLELMSEQSPMFNGQTMNQYHHHHRNKPKTN</sequence>
<dbReference type="SUPFAM" id="SSF81321">
    <property type="entry name" value="Family A G protein-coupled receptor-like"/>
    <property type="match status" value="1"/>
</dbReference>
<keyword evidence="4" id="KW-1185">Reference proteome</keyword>
<feature type="region of interest" description="Disordered" evidence="1">
    <location>
        <begin position="371"/>
        <end position="395"/>
    </location>
</feature>
<feature type="transmembrane region" description="Helical" evidence="2">
    <location>
        <begin position="120"/>
        <end position="143"/>
    </location>
</feature>
<feature type="transmembrane region" description="Helical" evidence="2">
    <location>
        <begin position="77"/>
        <end position="100"/>
    </location>
</feature>
<keyword evidence="2" id="KW-1133">Transmembrane helix</keyword>
<evidence type="ECO:0000256" key="1">
    <source>
        <dbReference type="SAM" id="MobiDB-lite"/>
    </source>
</evidence>
<evidence type="ECO:0008006" key="5">
    <source>
        <dbReference type="Google" id="ProtNLM"/>
    </source>
</evidence>
<dbReference type="EMBL" id="JAPWDV010000001">
    <property type="protein sequence ID" value="KAJ6223215.1"/>
    <property type="molecule type" value="Genomic_DNA"/>
</dbReference>
<evidence type="ECO:0000313" key="4">
    <source>
        <dbReference type="Proteomes" id="UP001142055"/>
    </source>
</evidence>
<feature type="region of interest" description="Disordered" evidence="1">
    <location>
        <begin position="603"/>
        <end position="625"/>
    </location>
</feature>
<gene>
    <name evidence="3" type="ORF">RDWZM_001760</name>
</gene>
<evidence type="ECO:0000256" key="2">
    <source>
        <dbReference type="SAM" id="Phobius"/>
    </source>
</evidence>
<feature type="transmembrane region" description="Helical" evidence="2">
    <location>
        <begin position="163"/>
        <end position="185"/>
    </location>
</feature>
<comment type="caution">
    <text evidence="3">The sequence shown here is derived from an EMBL/GenBank/DDBJ whole genome shotgun (WGS) entry which is preliminary data.</text>
</comment>
<dbReference type="Gene3D" id="1.20.1070.10">
    <property type="entry name" value="Rhodopsin 7-helix transmembrane proteins"/>
    <property type="match status" value="1"/>
</dbReference>
<keyword evidence="2" id="KW-0812">Transmembrane</keyword>
<feature type="transmembrane region" description="Helical" evidence="2">
    <location>
        <begin position="211"/>
        <end position="232"/>
    </location>
</feature>
<organism evidence="3 4">
    <name type="scientific">Blomia tropicalis</name>
    <name type="common">Mite</name>
    <dbReference type="NCBI Taxonomy" id="40697"/>
    <lineage>
        <taxon>Eukaryota</taxon>
        <taxon>Metazoa</taxon>
        <taxon>Ecdysozoa</taxon>
        <taxon>Arthropoda</taxon>
        <taxon>Chelicerata</taxon>
        <taxon>Arachnida</taxon>
        <taxon>Acari</taxon>
        <taxon>Acariformes</taxon>
        <taxon>Sarcoptiformes</taxon>
        <taxon>Astigmata</taxon>
        <taxon>Glycyphagoidea</taxon>
        <taxon>Echimyopodidae</taxon>
        <taxon>Blomia</taxon>
    </lineage>
</organism>
<feature type="transmembrane region" description="Helical" evidence="2">
    <location>
        <begin position="525"/>
        <end position="542"/>
    </location>
</feature>